<protein>
    <recommendedName>
        <fullName evidence="4">DUF3311 domain-containing protein</fullName>
    </recommendedName>
</protein>
<comment type="caution">
    <text evidence="2">The sequence shown here is derived from an EMBL/GenBank/DDBJ whole genome shotgun (WGS) entry which is preliminary data.</text>
</comment>
<keyword evidence="1" id="KW-1133">Transmembrane helix</keyword>
<reference evidence="2 3" key="1">
    <citation type="submission" date="2014-03" db="EMBL/GenBank/DDBJ databases">
        <title>Draft Genome Sequences of Four Burkholderia Strains.</title>
        <authorList>
            <person name="Liu X.Y."/>
            <person name="Li C.X."/>
            <person name="Xu J.H."/>
        </authorList>
    </citation>
    <scope>NUCLEOTIDE SEQUENCE [LARGE SCALE GENOMIC DNA]</scope>
    <source>
        <strain evidence="2 3">DSM 50014</strain>
    </source>
</reference>
<keyword evidence="1" id="KW-0472">Membrane</keyword>
<dbReference type="EMBL" id="JFHC01000036">
    <property type="protein sequence ID" value="KDR40753.1"/>
    <property type="molecule type" value="Genomic_DNA"/>
</dbReference>
<accession>A0A069PJ70</accession>
<keyword evidence="3" id="KW-1185">Reference proteome</keyword>
<dbReference type="AlphaFoldDB" id="A0A069PJ70"/>
<proteinExistence type="predicted"/>
<dbReference type="RefSeq" id="WP_035939962.1">
    <property type="nucleotide sequence ID" value="NZ_CADFFX010000026.1"/>
</dbReference>
<evidence type="ECO:0000313" key="2">
    <source>
        <dbReference type="EMBL" id="KDR40753.1"/>
    </source>
</evidence>
<feature type="transmembrane region" description="Helical" evidence="1">
    <location>
        <begin position="47"/>
        <end position="67"/>
    </location>
</feature>
<dbReference type="PANTHER" id="PTHR40034:SF1">
    <property type="entry name" value="BSL5891 PROTEIN"/>
    <property type="match status" value="1"/>
</dbReference>
<dbReference type="STRING" id="60547.GCA_000751215_06621"/>
<evidence type="ECO:0008006" key="4">
    <source>
        <dbReference type="Google" id="ProtNLM"/>
    </source>
</evidence>
<gene>
    <name evidence="2" type="ORF">BG61_23175</name>
</gene>
<organism evidence="2 3">
    <name type="scientific">Caballeronia glathei</name>
    <dbReference type="NCBI Taxonomy" id="60547"/>
    <lineage>
        <taxon>Bacteria</taxon>
        <taxon>Pseudomonadati</taxon>
        <taxon>Pseudomonadota</taxon>
        <taxon>Betaproteobacteria</taxon>
        <taxon>Burkholderiales</taxon>
        <taxon>Burkholderiaceae</taxon>
        <taxon>Caballeronia</taxon>
    </lineage>
</organism>
<sequence>MAHEAATGTAQPRNKHWLWLLVLPCIGVLWVPFYNKIEPVLWGFPFFYWYQLLWVLISAVLTAIVYVKTKAVPTARKQGDAR</sequence>
<evidence type="ECO:0000256" key="1">
    <source>
        <dbReference type="SAM" id="Phobius"/>
    </source>
</evidence>
<dbReference type="Proteomes" id="UP000027466">
    <property type="component" value="Unassembled WGS sequence"/>
</dbReference>
<dbReference type="InterPro" id="IPR021741">
    <property type="entry name" value="DUF3311"/>
</dbReference>
<name>A0A069PJ70_9BURK</name>
<feature type="transmembrane region" description="Helical" evidence="1">
    <location>
        <begin position="17"/>
        <end position="35"/>
    </location>
</feature>
<dbReference type="PANTHER" id="PTHR40034">
    <property type="entry name" value="BSL5891 PROTEIN"/>
    <property type="match status" value="1"/>
</dbReference>
<dbReference type="Pfam" id="PF11755">
    <property type="entry name" value="DUF3311"/>
    <property type="match status" value="1"/>
</dbReference>
<evidence type="ECO:0000313" key="3">
    <source>
        <dbReference type="Proteomes" id="UP000027466"/>
    </source>
</evidence>
<keyword evidence="1" id="KW-0812">Transmembrane</keyword>